<dbReference type="RefSeq" id="WP_204412920.1">
    <property type="nucleotide sequence ID" value="NZ_JAFBED010000001.1"/>
</dbReference>
<organism evidence="1 2">
    <name type="scientific">Sutcliffiella tianshenii</name>
    <dbReference type="NCBI Taxonomy" id="1463404"/>
    <lineage>
        <taxon>Bacteria</taxon>
        <taxon>Bacillati</taxon>
        <taxon>Bacillota</taxon>
        <taxon>Bacilli</taxon>
        <taxon>Bacillales</taxon>
        <taxon>Bacillaceae</taxon>
        <taxon>Sutcliffiella</taxon>
    </lineage>
</organism>
<evidence type="ECO:0000313" key="1">
    <source>
        <dbReference type="EMBL" id="MBM7618581.1"/>
    </source>
</evidence>
<protein>
    <recommendedName>
        <fullName evidence="3">Nucleotide-diphospho-sugar transferase domain-containing protein</fullName>
    </recommendedName>
</protein>
<sequence length="269" mass="31853">MKILINYADKNFKKQQKKNTQTAKSVGNFDRVIEYGPESIDKNFYDKHADFITNSRKGNGYWLWKPYILYKTLMEEAAEGDYVFYCDSGSFFVNSVDLIIQELDKVNQDIFLTETPLIEYQWTKKECFIKLGCLNESYQYSNQVQAGFILVKKTSQSVKFISNYLDWCSDYSILNDEMNTNINKDLIAHRHDQSILSLLAKKENLMLFRDISQYGRRPWQYTSPGREYLIKSYNNSKYPSIVCLYRKSNWRKVFIKEKLKDILGAELRF</sequence>
<proteinExistence type="predicted"/>
<dbReference type="EMBL" id="JAFBED010000001">
    <property type="protein sequence ID" value="MBM7618581.1"/>
    <property type="molecule type" value="Genomic_DNA"/>
</dbReference>
<gene>
    <name evidence="1" type="ORF">JOC95_000423</name>
</gene>
<evidence type="ECO:0000313" key="2">
    <source>
        <dbReference type="Proteomes" id="UP000737402"/>
    </source>
</evidence>
<dbReference type="Proteomes" id="UP000737402">
    <property type="component" value="Unassembled WGS sequence"/>
</dbReference>
<reference evidence="1 2" key="1">
    <citation type="submission" date="2021-01" db="EMBL/GenBank/DDBJ databases">
        <title>Genomic Encyclopedia of Type Strains, Phase IV (KMG-IV): sequencing the most valuable type-strain genomes for metagenomic binning, comparative biology and taxonomic classification.</title>
        <authorList>
            <person name="Goeker M."/>
        </authorList>
    </citation>
    <scope>NUCLEOTIDE SEQUENCE [LARGE SCALE GENOMIC DNA]</scope>
    <source>
        <strain evidence="1 2">DSM 25879</strain>
    </source>
</reference>
<keyword evidence="2" id="KW-1185">Reference proteome</keyword>
<accession>A0ABS2NV90</accession>
<comment type="caution">
    <text evidence="1">The sequence shown here is derived from an EMBL/GenBank/DDBJ whole genome shotgun (WGS) entry which is preliminary data.</text>
</comment>
<evidence type="ECO:0008006" key="3">
    <source>
        <dbReference type="Google" id="ProtNLM"/>
    </source>
</evidence>
<name>A0ABS2NV90_9BACI</name>